<feature type="transmembrane region" description="Helical" evidence="7">
    <location>
        <begin position="281"/>
        <end position="302"/>
    </location>
</feature>
<proteinExistence type="inferred from homology"/>
<feature type="domain" description="Acyltransferase 3" evidence="8">
    <location>
        <begin position="9"/>
        <end position="318"/>
    </location>
</feature>
<evidence type="ECO:0000313" key="9">
    <source>
        <dbReference type="EMBL" id="EFV45854.2"/>
    </source>
</evidence>
<evidence type="ECO:0000256" key="6">
    <source>
        <dbReference type="ARBA" id="ARBA00023136"/>
    </source>
</evidence>
<accession>E5Y2D0</accession>
<dbReference type="Pfam" id="PF01757">
    <property type="entry name" value="Acyl_transf_3"/>
    <property type="match status" value="1"/>
</dbReference>
<feature type="transmembrane region" description="Helical" evidence="7">
    <location>
        <begin position="308"/>
        <end position="330"/>
    </location>
</feature>
<dbReference type="PANTHER" id="PTHR40074">
    <property type="entry name" value="O-ACETYLTRANSFERASE WECH"/>
    <property type="match status" value="1"/>
</dbReference>
<reference evidence="9 10" key="2">
    <citation type="submission" date="2013-04" db="EMBL/GenBank/DDBJ databases">
        <title>The Genome Sequence of Bilophila wadsworthia 3_1_6.</title>
        <authorList>
            <consortium name="The Broad Institute Genomics Platform"/>
            <person name="Earl A."/>
            <person name="Ward D."/>
            <person name="Feldgarden M."/>
            <person name="Gevers D."/>
            <person name="Sibley C."/>
            <person name="Strauss J."/>
            <person name="Allen-Vercoe E."/>
            <person name="Walker B."/>
            <person name="Young S."/>
            <person name="Zeng Q."/>
            <person name="Gargeya S."/>
            <person name="Fitzgerald M."/>
            <person name="Haas B."/>
            <person name="Abouelleil A."/>
            <person name="Allen A.W."/>
            <person name="Alvarado L."/>
            <person name="Arachchi H.M."/>
            <person name="Berlin A.M."/>
            <person name="Chapman S.B."/>
            <person name="Gainer-Dewar J."/>
            <person name="Goldberg J."/>
            <person name="Griggs A."/>
            <person name="Gujja S."/>
            <person name="Hansen M."/>
            <person name="Howarth C."/>
            <person name="Imamovic A."/>
            <person name="Ireland A."/>
            <person name="Larimer J."/>
            <person name="McCowan C."/>
            <person name="Murphy C."/>
            <person name="Pearson M."/>
            <person name="Poon T.W."/>
            <person name="Priest M."/>
            <person name="Roberts A."/>
            <person name="Saif S."/>
            <person name="Shea T."/>
            <person name="Sisk P."/>
            <person name="Sykes S."/>
            <person name="Wortman J."/>
            <person name="Nusbaum C."/>
            <person name="Birren B."/>
        </authorList>
    </citation>
    <scope>NUCLEOTIDE SEQUENCE [LARGE SCALE GENOMIC DNA]</scope>
    <source>
        <strain evidence="9 10">3_1_6</strain>
    </source>
</reference>
<feature type="transmembrane region" description="Helical" evidence="7">
    <location>
        <begin position="127"/>
        <end position="149"/>
    </location>
</feature>
<reference evidence="9 10" key="1">
    <citation type="submission" date="2010-10" db="EMBL/GenBank/DDBJ databases">
        <authorList>
            <consortium name="The Broad Institute Genome Sequencing Platform"/>
            <person name="Ward D."/>
            <person name="Earl A."/>
            <person name="Feldgarden M."/>
            <person name="Young S.K."/>
            <person name="Gargeya S."/>
            <person name="Zeng Q."/>
            <person name="Alvarado L."/>
            <person name="Berlin A."/>
            <person name="Bochicchio J."/>
            <person name="Chapman S.B."/>
            <person name="Chen Z."/>
            <person name="Freedman E."/>
            <person name="Gellesch M."/>
            <person name="Goldberg J."/>
            <person name="Griggs A."/>
            <person name="Gujja S."/>
            <person name="Heilman E."/>
            <person name="Heiman D."/>
            <person name="Howarth C."/>
            <person name="Mehta T."/>
            <person name="Neiman D."/>
            <person name="Pearson M."/>
            <person name="Roberts A."/>
            <person name="Saif S."/>
            <person name="Shea T."/>
            <person name="Shenoy N."/>
            <person name="Sisk P."/>
            <person name="Stolte C."/>
            <person name="Sykes S."/>
            <person name="White J."/>
            <person name="Yandava C."/>
            <person name="Allen-Vercoe E."/>
            <person name="Sibley C."/>
            <person name="Ambrose C.E."/>
            <person name="Strauss J."/>
            <person name="Daigneault M."/>
            <person name="Haas B."/>
            <person name="Nusbaum C."/>
            <person name="Birren B."/>
        </authorList>
    </citation>
    <scope>NUCLEOTIDE SEQUENCE [LARGE SCALE GENOMIC DNA]</scope>
    <source>
        <strain evidence="9 10">3_1_6</strain>
    </source>
</reference>
<protein>
    <recommendedName>
        <fullName evidence="8">Acyltransferase 3 domain-containing protein</fullName>
    </recommendedName>
</protein>
<dbReference type="RefSeq" id="WP_016360886.1">
    <property type="nucleotide sequence ID" value="NZ_KE150239.1"/>
</dbReference>
<keyword evidence="5 7" id="KW-1133">Transmembrane helix</keyword>
<keyword evidence="10" id="KW-1185">Reference proteome</keyword>
<dbReference type="GO" id="GO:0016413">
    <property type="term" value="F:O-acetyltransferase activity"/>
    <property type="evidence" value="ECO:0007669"/>
    <property type="project" value="TreeGrafter"/>
</dbReference>
<dbReference type="Proteomes" id="UP000006034">
    <property type="component" value="Unassembled WGS sequence"/>
</dbReference>
<dbReference type="InterPro" id="IPR002656">
    <property type="entry name" value="Acyl_transf_3_dom"/>
</dbReference>
<feature type="transmembrane region" description="Helical" evidence="7">
    <location>
        <begin position="48"/>
        <end position="65"/>
    </location>
</feature>
<feature type="transmembrane region" description="Helical" evidence="7">
    <location>
        <begin position="161"/>
        <end position="178"/>
    </location>
</feature>
<dbReference type="OrthoDB" id="6064642at2"/>
<evidence type="ECO:0000313" key="10">
    <source>
        <dbReference type="Proteomes" id="UP000006034"/>
    </source>
</evidence>
<dbReference type="AlphaFoldDB" id="E5Y2D0"/>
<keyword evidence="6 7" id="KW-0472">Membrane</keyword>
<keyword evidence="3" id="KW-1003">Cell membrane</keyword>
<organism evidence="9 10">
    <name type="scientific">Bilophila wadsworthia (strain 3_1_6)</name>
    <dbReference type="NCBI Taxonomy" id="563192"/>
    <lineage>
        <taxon>Bacteria</taxon>
        <taxon>Pseudomonadati</taxon>
        <taxon>Thermodesulfobacteriota</taxon>
        <taxon>Desulfovibrionia</taxon>
        <taxon>Desulfovibrionales</taxon>
        <taxon>Desulfovibrionaceae</taxon>
        <taxon>Bilophila</taxon>
    </lineage>
</organism>
<feature type="transmembrane region" description="Helical" evidence="7">
    <location>
        <begin position="86"/>
        <end position="107"/>
    </location>
</feature>
<dbReference type="eggNOG" id="COG1835">
    <property type="taxonomic scope" value="Bacteria"/>
</dbReference>
<dbReference type="GO" id="GO:0005886">
    <property type="term" value="C:plasma membrane"/>
    <property type="evidence" value="ECO:0007669"/>
    <property type="project" value="UniProtKB-SubCell"/>
</dbReference>
<comment type="caution">
    <text evidence="9">The sequence shown here is derived from an EMBL/GenBank/DDBJ whole genome shotgun (WGS) entry which is preliminary data.</text>
</comment>
<gene>
    <name evidence="9" type="ORF">HMPREF0179_00341</name>
</gene>
<dbReference type="GO" id="GO:0009246">
    <property type="term" value="P:enterobacterial common antigen biosynthetic process"/>
    <property type="evidence" value="ECO:0007669"/>
    <property type="project" value="TreeGrafter"/>
</dbReference>
<feature type="transmembrane region" description="Helical" evidence="7">
    <location>
        <begin position="12"/>
        <end position="28"/>
    </location>
</feature>
<dbReference type="EMBL" id="ADCP02000002">
    <property type="protein sequence ID" value="EFV45854.2"/>
    <property type="molecule type" value="Genomic_DNA"/>
</dbReference>
<feature type="transmembrane region" description="Helical" evidence="7">
    <location>
        <begin position="184"/>
        <end position="202"/>
    </location>
</feature>
<comment type="similarity">
    <text evidence="2">Belongs to the acyltransferase 3 family.</text>
</comment>
<dbReference type="GeneID" id="78086877"/>
<evidence type="ECO:0000256" key="2">
    <source>
        <dbReference type="ARBA" id="ARBA00007400"/>
    </source>
</evidence>
<feature type="transmembrane region" description="Helical" evidence="7">
    <location>
        <begin position="243"/>
        <end position="260"/>
    </location>
</feature>
<comment type="subcellular location">
    <subcellularLocation>
        <location evidence="1">Cell membrane</location>
        <topology evidence="1">Multi-pass membrane protein</topology>
    </subcellularLocation>
</comment>
<evidence type="ECO:0000256" key="1">
    <source>
        <dbReference type="ARBA" id="ARBA00004651"/>
    </source>
</evidence>
<evidence type="ECO:0000256" key="4">
    <source>
        <dbReference type="ARBA" id="ARBA00022692"/>
    </source>
</evidence>
<dbReference type="STRING" id="563192.HMPREF0179_00341"/>
<evidence type="ECO:0000256" key="5">
    <source>
        <dbReference type="ARBA" id="ARBA00022989"/>
    </source>
</evidence>
<sequence>MEKQGFDLAMHYFRAFAIFSVISVHMWIVPPLEGHESMSRFLDMLRGVLFHSSTLYFVFISGYLFHFLAQRKFDLRTYYRKKLLNVIVPYVILSVFFTGYAFFWYSYTGEVPRFTKLVTGCREFFQALLYGDVVLTYWYIPFIATIFLVSPLLLRLSEERFALLTLFTVWIPLLIPRTELTSFFHNYAFFFPAYLLGMFYSMNRDLILAFIAKHIKILVAFSLVFTALLGINAYEEILPNIEAAYYMQKIAIGACVVHFLEKIKHIRITLLDLIATYSFALYFLHDFILFTFQNLLFTFFGILLPESLFFVSLFTFFCEVALCLLLIMGIKKLLGRRSRYVIGS</sequence>
<name>E5Y2D0_BILW3</name>
<keyword evidence="4 7" id="KW-0812">Transmembrane</keyword>
<evidence type="ECO:0000256" key="3">
    <source>
        <dbReference type="ARBA" id="ARBA00022475"/>
    </source>
</evidence>
<dbReference type="HOGENOM" id="CLU_066870_0_0_7"/>
<evidence type="ECO:0000259" key="8">
    <source>
        <dbReference type="Pfam" id="PF01757"/>
    </source>
</evidence>
<evidence type="ECO:0000256" key="7">
    <source>
        <dbReference type="SAM" id="Phobius"/>
    </source>
</evidence>
<dbReference type="PANTHER" id="PTHR40074:SF2">
    <property type="entry name" value="O-ACETYLTRANSFERASE WECH"/>
    <property type="match status" value="1"/>
</dbReference>
<feature type="transmembrane region" description="Helical" evidence="7">
    <location>
        <begin position="214"/>
        <end position="231"/>
    </location>
</feature>